<keyword evidence="3" id="KW-1185">Reference proteome</keyword>
<accession>A0A7Y9PH39</accession>
<evidence type="ECO:0000313" key="2">
    <source>
        <dbReference type="EMBL" id="NYF79727.1"/>
    </source>
</evidence>
<dbReference type="EMBL" id="JACCCW010000002">
    <property type="protein sequence ID" value="NYF79727.1"/>
    <property type="molecule type" value="Genomic_DNA"/>
</dbReference>
<protein>
    <submittedName>
        <fullName evidence="2">Uncharacterized protein</fullName>
    </submittedName>
</protein>
<evidence type="ECO:0000313" key="3">
    <source>
        <dbReference type="Proteomes" id="UP000589520"/>
    </source>
</evidence>
<dbReference type="AlphaFoldDB" id="A0A7Y9PH39"/>
<reference evidence="2 3" key="1">
    <citation type="submission" date="2020-07" db="EMBL/GenBank/DDBJ databases">
        <title>Genomic Encyclopedia of Type Strains, Phase IV (KMG-V): Genome sequencing to study the core and pangenomes of soil and plant-associated prokaryotes.</title>
        <authorList>
            <person name="Whitman W."/>
        </authorList>
    </citation>
    <scope>NUCLEOTIDE SEQUENCE [LARGE SCALE GENOMIC DNA]</scope>
    <source>
        <strain evidence="2 3">X4EP2</strain>
    </source>
</reference>
<feature type="chain" id="PRO_5031118117" evidence="1">
    <location>
        <begin position="29"/>
        <end position="227"/>
    </location>
</feature>
<dbReference type="Proteomes" id="UP000589520">
    <property type="component" value="Unassembled WGS sequence"/>
</dbReference>
<gene>
    <name evidence="2" type="ORF">HDF17_002047</name>
</gene>
<proteinExistence type="predicted"/>
<comment type="caution">
    <text evidence="2">The sequence shown here is derived from an EMBL/GenBank/DDBJ whole genome shotgun (WGS) entry which is preliminary data.</text>
</comment>
<name>A0A7Y9PH39_9BACT</name>
<organism evidence="2 3">
    <name type="scientific">Granulicella arctica</name>
    <dbReference type="NCBI Taxonomy" id="940613"/>
    <lineage>
        <taxon>Bacteria</taxon>
        <taxon>Pseudomonadati</taxon>
        <taxon>Acidobacteriota</taxon>
        <taxon>Terriglobia</taxon>
        <taxon>Terriglobales</taxon>
        <taxon>Acidobacteriaceae</taxon>
        <taxon>Granulicella</taxon>
    </lineage>
</organism>
<sequence length="227" mass="24957">MRQTLQIRQVILSAFCLLFLVQSSCIVAQTSITEQSKPEAAKSIHQMFLDDQDDVPAGKPGGIASISQEDIKERGEKRRLLVRTMLAKGEVQTGEDLHDAALLFQHGVTADDYLLAHILAVEAVIRGNDKSKFLAAATLDRYLQSINKSQVFGTQYAPDPNTPVVKAADGVFKGRIWTHGPLDEHLVPDILRHDYCVPDLEQQKKNLATLNAGSYPGEALVVPGCQR</sequence>
<evidence type="ECO:0000256" key="1">
    <source>
        <dbReference type="SAM" id="SignalP"/>
    </source>
</evidence>
<dbReference type="RefSeq" id="WP_179490591.1">
    <property type="nucleotide sequence ID" value="NZ_JACCCW010000002.1"/>
</dbReference>
<keyword evidence="1" id="KW-0732">Signal</keyword>
<feature type="signal peptide" evidence="1">
    <location>
        <begin position="1"/>
        <end position="28"/>
    </location>
</feature>